<proteinExistence type="predicted"/>
<protein>
    <submittedName>
        <fullName evidence="1">Uncharacterized protein</fullName>
    </submittedName>
</protein>
<name>T1JIW2_STRMM</name>
<dbReference type="AlphaFoldDB" id="T1JIW2"/>
<dbReference type="Proteomes" id="UP000014500">
    <property type="component" value="Unassembled WGS sequence"/>
</dbReference>
<accession>T1JIW2</accession>
<dbReference type="EnsemblMetazoa" id="SMAR013793-RA">
    <property type="protein sequence ID" value="SMAR013793-PA"/>
    <property type="gene ID" value="SMAR013793"/>
</dbReference>
<evidence type="ECO:0000313" key="1">
    <source>
        <dbReference type="EnsemblMetazoa" id="SMAR013793-PA"/>
    </source>
</evidence>
<dbReference type="HOGENOM" id="CLU_2064379_0_0_1"/>
<dbReference type="EMBL" id="JH429903">
    <property type="status" value="NOT_ANNOTATED_CDS"/>
    <property type="molecule type" value="Genomic_DNA"/>
</dbReference>
<evidence type="ECO:0000313" key="2">
    <source>
        <dbReference type="Proteomes" id="UP000014500"/>
    </source>
</evidence>
<keyword evidence="2" id="KW-1185">Reference proteome</keyword>
<reference evidence="2" key="1">
    <citation type="submission" date="2011-05" db="EMBL/GenBank/DDBJ databases">
        <authorList>
            <person name="Richards S.R."/>
            <person name="Qu J."/>
            <person name="Jiang H."/>
            <person name="Jhangiani S.N."/>
            <person name="Agravi P."/>
            <person name="Goodspeed R."/>
            <person name="Gross S."/>
            <person name="Mandapat C."/>
            <person name="Jackson L."/>
            <person name="Mathew T."/>
            <person name="Pu L."/>
            <person name="Thornton R."/>
            <person name="Saada N."/>
            <person name="Wilczek-Boney K.B."/>
            <person name="Lee S."/>
            <person name="Kovar C."/>
            <person name="Wu Y."/>
            <person name="Scherer S.E."/>
            <person name="Worley K.C."/>
            <person name="Muzny D.M."/>
            <person name="Gibbs R."/>
        </authorList>
    </citation>
    <scope>NUCLEOTIDE SEQUENCE</scope>
    <source>
        <strain evidence="2">Brora</strain>
    </source>
</reference>
<reference evidence="1" key="2">
    <citation type="submission" date="2015-02" db="UniProtKB">
        <authorList>
            <consortium name="EnsemblMetazoa"/>
        </authorList>
    </citation>
    <scope>IDENTIFICATION</scope>
</reference>
<organism evidence="1 2">
    <name type="scientific">Strigamia maritima</name>
    <name type="common">European centipede</name>
    <name type="synonym">Geophilus maritimus</name>
    <dbReference type="NCBI Taxonomy" id="126957"/>
    <lineage>
        <taxon>Eukaryota</taxon>
        <taxon>Metazoa</taxon>
        <taxon>Ecdysozoa</taxon>
        <taxon>Arthropoda</taxon>
        <taxon>Myriapoda</taxon>
        <taxon>Chilopoda</taxon>
        <taxon>Pleurostigmophora</taxon>
        <taxon>Geophilomorpha</taxon>
        <taxon>Linotaeniidae</taxon>
        <taxon>Strigamia</taxon>
    </lineage>
</organism>
<sequence length="119" mass="13566">MFVPQTGYCLLISRFTVSLNLGLNDNSISYKSQVINVQNADFSFLFDYTMSRINESNRCIDILSHYEYRKKTKGLVKDLGVTSFRGKPRFADETKTMSEVTSWSPTRVGTIGMQLAFNL</sequence>